<dbReference type="Proteomes" id="UP000683139">
    <property type="component" value="Unassembled WGS sequence"/>
</dbReference>
<proteinExistence type="predicted"/>
<dbReference type="EMBL" id="BOSE01000009">
    <property type="protein sequence ID" value="GIP18543.1"/>
    <property type="molecule type" value="Genomic_DNA"/>
</dbReference>
<dbReference type="InterPro" id="IPR052179">
    <property type="entry name" value="DD-CPase-like"/>
</dbReference>
<comment type="caution">
    <text evidence="4">The sequence shown here is derived from an EMBL/GenBank/DDBJ whole genome shotgun (WGS) entry which is preliminary data.</text>
</comment>
<evidence type="ECO:0000256" key="2">
    <source>
        <dbReference type="SAM" id="Phobius"/>
    </source>
</evidence>
<name>A0A919YXF0_9BACL</name>
<dbReference type="PANTHER" id="PTHR34385:SF1">
    <property type="entry name" value="PEPTIDOGLYCAN L-ALANYL-D-GLUTAMATE ENDOPEPTIDASE CWLK"/>
    <property type="match status" value="1"/>
</dbReference>
<feature type="compositionally biased region" description="Low complexity" evidence="1">
    <location>
        <begin position="10"/>
        <end position="20"/>
    </location>
</feature>
<accession>A0A919YXF0</accession>
<keyword evidence="2" id="KW-0472">Membrane</keyword>
<protein>
    <recommendedName>
        <fullName evidence="3">Peptidase M15C domain-containing protein</fullName>
    </recommendedName>
</protein>
<dbReference type="Gene3D" id="3.30.1380.10">
    <property type="match status" value="1"/>
</dbReference>
<feature type="transmembrane region" description="Helical" evidence="2">
    <location>
        <begin position="33"/>
        <end position="51"/>
    </location>
</feature>
<evidence type="ECO:0000313" key="5">
    <source>
        <dbReference type="Proteomes" id="UP000683139"/>
    </source>
</evidence>
<dbReference type="InterPro" id="IPR039561">
    <property type="entry name" value="Peptidase_M15C"/>
</dbReference>
<dbReference type="RefSeq" id="WP_213519111.1">
    <property type="nucleotide sequence ID" value="NZ_BOSE01000009.1"/>
</dbReference>
<dbReference type="CDD" id="cd14845">
    <property type="entry name" value="L-Ala-D-Glu_peptidase_like"/>
    <property type="match status" value="1"/>
</dbReference>
<keyword evidence="2" id="KW-1133">Transmembrane helix</keyword>
<feature type="region of interest" description="Disordered" evidence="1">
    <location>
        <begin position="1"/>
        <end position="27"/>
    </location>
</feature>
<reference evidence="4" key="1">
    <citation type="submission" date="2021-03" db="EMBL/GenBank/DDBJ databases">
        <title>Antimicrobial resistance genes in bacteria isolated from Japanese honey, and their potential for conferring macrolide and lincosamide resistance in the American foulbrood pathogen Paenibacillus larvae.</title>
        <authorList>
            <person name="Okamoto M."/>
            <person name="Kumagai M."/>
            <person name="Kanamori H."/>
            <person name="Takamatsu D."/>
        </authorList>
    </citation>
    <scope>NUCLEOTIDE SEQUENCE</scope>
    <source>
        <strain evidence="4">J40TS1</strain>
    </source>
</reference>
<dbReference type="GO" id="GO:0008233">
    <property type="term" value="F:peptidase activity"/>
    <property type="evidence" value="ECO:0007669"/>
    <property type="project" value="InterPro"/>
</dbReference>
<organism evidence="4 5">
    <name type="scientific">Paenibacillus montaniterrae</name>
    <dbReference type="NCBI Taxonomy" id="429341"/>
    <lineage>
        <taxon>Bacteria</taxon>
        <taxon>Bacillati</taxon>
        <taxon>Bacillota</taxon>
        <taxon>Bacilli</taxon>
        <taxon>Bacillales</taxon>
        <taxon>Paenibacillaceae</taxon>
        <taxon>Paenibacillus</taxon>
    </lineage>
</organism>
<feature type="domain" description="Peptidase M15C" evidence="3">
    <location>
        <begin position="127"/>
        <end position="195"/>
    </location>
</feature>
<dbReference type="SUPFAM" id="SSF55166">
    <property type="entry name" value="Hedgehog/DD-peptidase"/>
    <property type="match status" value="1"/>
</dbReference>
<keyword evidence="5" id="KW-1185">Reference proteome</keyword>
<dbReference type="PANTHER" id="PTHR34385">
    <property type="entry name" value="D-ALANYL-D-ALANINE CARBOXYPEPTIDASE"/>
    <property type="match status" value="1"/>
</dbReference>
<gene>
    <name evidence="4" type="ORF">J40TS1_41850</name>
</gene>
<dbReference type="Pfam" id="PF13539">
    <property type="entry name" value="Peptidase_M15_4"/>
    <property type="match status" value="1"/>
</dbReference>
<evidence type="ECO:0000259" key="3">
    <source>
        <dbReference type="Pfam" id="PF13539"/>
    </source>
</evidence>
<dbReference type="AlphaFoldDB" id="A0A919YXF0"/>
<keyword evidence="2" id="KW-0812">Transmembrane</keyword>
<dbReference type="InterPro" id="IPR009045">
    <property type="entry name" value="Zn_M74/Hedgehog-like"/>
</dbReference>
<evidence type="ECO:0000313" key="4">
    <source>
        <dbReference type="EMBL" id="GIP18543.1"/>
    </source>
</evidence>
<sequence length="218" mass="25241">MPEYRPQPRLPQQQPAAWPQPRQPARRRRSKKIRNWLLLLFILMLTASLLVNRNDELARKLPFVRKDAPPVVQLHPIVEAKKDELIAEAAKLGISILITDDFRSNQEQDSLYAQGRTSDGSIVTHARGGESYHNYGLAIDFALKTKQDEVVWDMEYDGNGNGQADWMEVVEIAKRLGFSWGGDWERFKDYPHLQMDFGYSIEELQRGYRPPDVLLEHE</sequence>
<evidence type="ECO:0000256" key="1">
    <source>
        <dbReference type="SAM" id="MobiDB-lite"/>
    </source>
</evidence>